<dbReference type="PANTHER" id="PTHR43133">
    <property type="entry name" value="RNA POLYMERASE ECF-TYPE SIGMA FACTO"/>
    <property type="match status" value="1"/>
</dbReference>
<comment type="caution">
    <text evidence="6">The sequence shown here is derived from an EMBL/GenBank/DDBJ whole genome shotgun (WGS) entry which is preliminary data.</text>
</comment>
<protein>
    <submittedName>
        <fullName evidence="6">Sigma-70 family RNA polymerase sigma factor</fullName>
    </submittedName>
</protein>
<dbReference type="InterPro" id="IPR013324">
    <property type="entry name" value="RNA_pol_sigma_r3/r4-like"/>
</dbReference>
<evidence type="ECO:0000256" key="4">
    <source>
        <dbReference type="ARBA" id="ARBA00023163"/>
    </source>
</evidence>
<evidence type="ECO:0000256" key="1">
    <source>
        <dbReference type="ARBA" id="ARBA00010641"/>
    </source>
</evidence>
<name>A0ABS5VSM9_9BACT</name>
<feature type="domain" description="RNA polymerase sigma factor 70 region 4 type 2" evidence="5">
    <location>
        <begin position="130"/>
        <end position="172"/>
    </location>
</feature>
<dbReference type="SUPFAM" id="SSF88659">
    <property type="entry name" value="Sigma3 and sigma4 domains of RNA polymerase sigma factors"/>
    <property type="match status" value="1"/>
</dbReference>
<accession>A0ABS5VSM9</accession>
<dbReference type="InterPro" id="IPR014284">
    <property type="entry name" value="RNA_pol_sigma-70_dom"/>
</dbReference>
<dbReference type="Pfam" id="PF08281">
    <property type="entry name" value="Sigma70_r4_2"/>
    <property type="match status" value="1"/>
</dbReference>
<dbReference type="Gene3D" id="1.10.10.10">
    <property type="entry name" value="Winged helix-like DNA-binding domain superfamily/Winged helix DNA-binding domain"/>
    <property type="match status" value="1"/>
</dbReference>
<evidence type="ECO:0000259" key="5">
    <source>
        <dbReference type="Pfam" id="PF08281"/>
    </source>
</evidence>
<keyword evidence="3" id="KW-0731">Sigma factor</keyword>
<sequence>MNPYQNHTDAELMAALLQGEDKAFEVIYSRYVKALTLYARRRIANKDDCFEIIHEVFESIWVRHAELSHVTVLEAYLYRMVKYKIIRYYQHNQVKKKYHDYFIRFEAMIEEIPGEEEEIENLRTILKGSMEGLPERCRMVVQLRIEENLSNGDIAKRMNIDKATVKRYMTSALNYFRRLHSPVYKSRR</sequence>
<proteinExistence type="inferred from homology"/>
<gene>
    <name evidence="6" type="ORF">KK060_14215</name>
</gene>
<dbReference type="InterPro" id="IPR036388">
    <property type="entry name" value="WH-like_DNA-bd_sf"/>
</dbReference>
<organism evidence="6 7">
    <name type="scientific">Chryseosolibacter indicus</name>
    <dbReference type="NCBI Taxonomy" id="2782351"/>
    <lineage>
        <taxon>Bacteria</taxon>
        <taxon>Pseudomonadati</taxon>
        <taxon>Bacteroidota</taxon>
        <taxon>Cytophagia</taxon>
        <taxon>Cytophagales</taxon>
        <taxon>Chryseotaleaceae</taxon>
        <taxon>Chryseosolibacter</taxon>
    </lineage>
</organism>
<dbReference type="Gene3D" id="1.10.1740.10">
    <property type="match status" value="1"/>
</dbReference>
<evidence type="ECO:0000256" key="2">
    <source>
        <dbReference type="ARBA" id="ARBA00023015"/>
    </source>
</evidence>
<comment type="similarity">
    <text evidence="1">Belongs to the sigma-70 factor family. ECF subfamily.</text>
</comment>
<dbReference type="PANTHER" id="PTHR43133:SF46">
    <property type="entry name" value="RNA POLYMERASE SIGMA-70 FACTOR ECF SUBFAMILY"/>
    <property type="match status" value="1"/>
</dbReference>
<dbReference type="InterPro" id="IPR013325">
    <property type="entry name" value="RNA_pol_sigma_r2"/>
</dbReference>
<reference evidence="6 7" key="1">
    <citation type="submission" date="2021-05" db="EMBL/GenBank/DDBJ databases">
        <title>A Polyphasic approach of four new species of the genus Ohtaekwangia: Ohtaekwangia histidinii sp. nov., Ohtaekwangia cretensis sp. nov., Ohtaekwangia indiensis sp. nov., Ohtaekwangia reichenbachii sp. nov. from diverse environment.</title>
        <authorList>
            <person name="Octaviana S."/>
        </authorList>
    </citation>
    <scope>NUCLEOTIDE SEQUENCE [LARGE SCALE GENOMIC DNA]</scope>
    <source>
        <strain evidence="6 7">PWU20</strain>
    </source>
</reference>
<dbReference type="EMBL" id="JAHESD010000031">
    <property type="protein sequence ID" value="MBT1704445.1"/>
    <property type="molecule type" value="Genomic_DNA"/>
</dbReference>
<evidence type="ECO:0000256" key="3">
    <source>
        <dbReference type="ARBA" id="ARBA00023082"/>
    </source>
</evidence>
<dbReference type="Proteomes" id="UP000772618">
    <property type="component" value="Unassembled WGS sequence"/>
</dbReference>
<dbReference type="InterPro" id="IPR039425">
    <property type="entry name" value="RNA_pol_sigma-70-like"/>
</dbReference>
<dbReference type="NCBIfam" id="TIGR02937">
    <property type="entry name" value="sigma70-ECF"/>
    <property type="match status" value="1"/>
</dbReference>
<dbReference type="RefSeq" id="WP_254154407.1">
    <property type="nucleotide sequence ID" value="NZ_JAHESD010000031.1"/>
</dbReference>
<evidence type="ECO:0000313" key="7">
    <source>
        <dbReference type="Proteomes" id="UP000772618"/>
    </source>
</evidence>
<keyword evidence="7" id="KW-1185">Reference proteome</keyword>
<keyword evidence="4" id="KW-0804">Transcription</keyword>
<evidence type="ECO:0000313" key="6">
    <source>
        <dbReference type="EMBL" id="MBT1704445.1"/>
    </source>
</evidence>
<dbReference type="InterPro" id="IPR013249">
    <property type="entry name" value="RNA_pol_sigma70_r4_t2"/>
</dbReference>
<keyword evidence="2" id="KW-0805">Transcription regulation</keyword>
<dbReference type="SUPFAM" id="SSF88946">
    <property type="entry name" value="Sigma2 domain of RNA polymerase sigma factors"/>
    <property type="match status" value="1"/>
</dbReference>